<dbReference type="EMBL" id="MDCO01000001">
    <property type="protein sequence ID" value="OEJ15720.1"/>
    <property type="molecule type" value="Genomic_DNA"/>
</dbReference>
<comment type="caution">
    <text evidence="1">The sequence shown here is derived from an EMBL/GenBank/DDBJ whole genome shotgun (WGS) entry which is preliminary data.</text>
</comment>
<proteinExistence type="predicted"/>
<organism evidence="1 2">
    <name type="scientific">Brachyspira hampsonii</name>
    <dbReference type="NCBI Taxonomy" id="1287055"/>
    <lineage>
        <taxon>Bacteria</taxon>
        <taxon>Pseudomonadati</taxon>
        <taxon>Spirochaetota</taxon>
        <taxon>Spirochaetia</taxon>
        <taxon>Brachyspirales</taxon>
        <taxon>Brachyspiraceae</taxon>
        <taxon>Brachyspira</taxon>
    </lineage>
</organism>
<protein>
    <submittedName>
        <fullName evidence="1">Uncharacterized protein</fullName>
    </submittedName>
</protein>
<sequence length="748" mass="84295">MKKSYLLFLVIISMFMMSCGGHFFNPRYYYNKKDSGITEAPDTAPEKVPEQVPEYEDPFKNGDWNKPTYGGYDASSFKTWLFKVSFQGDKLPKYNFFNDTKGRVWIAGVLDWNNIDAQYYKAEDGENTSGTGLAVPSEVDISDMKIYKYEGKNPLYDSSGYLEGRIDRFNFYSIDGYATSSAHLQQYLIAVDTYSKFIFAFGAITGTKDAAFGNKIPSEFEAIEKHGDYDFYEYDPIGYVKADGTVVLYEHYITEFVASPTTYSPKVHTEFESMATHDEKGQGSSPYLKVDASTIDPNTILNNFKDKQYGIRDKLVLYTYKFDGTANTLTLTAEHFYDGELSNVTYTFSKVAGLTSAEYVSSSGGTIIVNGIEDYGKLKDGGSFEYVLNYSDDGPLFRYRVAGKTYKAEDGSYEYRFNPDGTSLDYYVNNNYVRSYTFSQEDASDRAVYKQTTAVYWGLRVADYQKDGSTIKDGALYWSGSSWASPGTTPTDGVTSTPGYLNVNIIKGGFTENVKGKVYKYRDYSEYDISSPLPEGYKPTGKSLILYTYTFSDDAQSLTISEETWNAGTVSKKYTIVSSLDSSAVYEYNGAQITVSIQTDNNTLYKDGVVVGTTSFTDYDPLFPDRVRGATFVKKDGEYISLTVGTIYNLEYKFNADATELTLTYSYSPDKYAEETFNYELYRYDDEAKNNYRGVYKCLNGGVAIFDIVYSWVTLTDNNTIKISKDYGPSYNPGSSDTLGYEAYRESK</sequence>
<dbReference type="RefSeq" id="WP_069725200.1">
    <property type="nucleotide sequence ID" value="NZ_MDCO01000001.1"/>
</dbReference>
<gene>
    <name evidence="1" type="ORF">BFL38_09640</name>
</gene>
<dbReference type="Proteomes" id="UP000095247">
    <property type="component" value="Unassembled WGS sequence"/>
</dbReference>
<accession>A0A1E5NHT4</accession>
<evidence type="ECO:0000313" key="2">
    <source>
        <dbReference type="Proteomes" id="UP000095247"/>
    </source>
</evidence>
<reference evidence="1 2" key="1">
    <citation type="submission" date="2016-08" db="EMBL/GenBank/DDBJ databases">
        <title>Characterization and recognition of Brachyspira hampsonii sp. nov., a novel intestinal spirochete that is pathogenic to pigs.</title>
        <authorList>
            <person name="Mirajkar N."/>
            <person name="La T."/>
            <person name="Phillips N."/>
            <person name="Hampson D."/>
            <person name="Gebhart C."/>
        </authorList>
    </citation>
    <scope>NUCLEOTIDE SEQUENCE [LARGE SCALE GENOMIC DNA]</scope>
    <source>
        <strain evidence="1 2">P280/1</strain>
    </source>
</reference>
<dbReference type="AlphaFoldDB" id="A0A1E5NHT4"/>
<name>A0A1E5NHT4_9SPIR</name>
<dbReference type="PROSITE" id="PS51257">
    <property type="entry name" value="PROKAR_LIPOPROTEIN"/>
    <property type="match status" value="1"/>
</dbReference>
<evidence type="ECO:0000313" key="1">
    <source>
        <dbReference type="EMBL" id="OEJ15720.1"/>
    </source>
</evidence>